<feature type="transmembrane region" description="Helical" evidence="1">
    <location>
        <begin position="45"/>
        <end position="63"/>
    </location>
</feature>
<protein>
    <recommendedName>
        <fullName evidence="4">DUF2065 domain-containing protein</fullName>
    </recommendedName>
</protein>
<evidence type="ECO:0000313" key="2">
    <source>
        <dbReference type="EMBL" id="GIL41100.1"/>
    </source>
</evidence>
<sequence length="64" mass="6489">MRDLVTGIGIALVLEGVLYAAFPLAMRRAIAMALSMPANQVRAGALFLAAAGVAVVALARHGLG</sequence>
<evidence type="ECO:0008006" key="4">
    <source>
        <dbReference type="Google" id="ProtNLM"/>
    </source>
</evidence>
<reference evidence="2" key="1">
    <citation type="submission" date="2021-02" db="EMBL/GenBank/DDBJ databases">
        <title>Genome sequence of Rhodospirillales sp. strain TMPK1 isolated from soil.</title>
        <authorList>
            <person name="Nakai R."/>
            <person name="Kusada H."/>
            <person name="Tamaki H."/>
        </authorList>
    </citation>
    <scope>NUCLEOTIDE SEQUENCE</scope>
    <source>
        <strain evidence="2">TMPK1</strain>
    </source>
</reference>
<organism evidence="2 3">
    <name type="scientific">Roseiterribacter gracilis</name>
    <dbReference type="NCBI Taxonomy" id="2812848"/>
    <lineage>
        <taxon>Bacteria</taxon>
        <taxon>Pseudomonadati</taxon>
        <taxon>Pseudomonadota</taxon>
        <taxon>Alphaproteobacteria</taxon>
        <taxon>Rhodospirillales</taxon>
        <taxon>Roseiterribacteraceae</taxon>
        <taxon>Roseiterribacter</taxon>
    </lineage>
</organism>
<evidence type="ECO:0000313" key="3">
    <source>
        <dbReference type="Proteomes" id="UP000681075"/>
    </source>
</evidence>
<accession>A0A8S8XJZ1</accession>
<keyword evidence="3" id="KW-1185">Reference proteome</keyword>
<keyword evidence="1" id="KW-1133">Transmembrane helix</keyword>
<keyword evidence="1" id="KW-0812">Transmembrane</keyword>
<keyword evidence="1" id="KW-0472">Membrane</keyword>
<feature type="transmembrane region" description="Helical" evidence="1">
    <location>
        <begin position="6"/>
        <end position="25"/>
    </location>
</feature>
<dbReference type="AlphaFoldDB" id="A0A8S8XJZ1"/>
<proteinExistence type="predicted"/>
<dbReference type="InterPro" id="IPR019201">
    <property type="entry name" value="DUF2065"/>
</dbReference>
<dbReference type="RefSeq" id="WP_420244444.1">
    <property type="nucleotide sequence ID" value="NZ_BOPV01000001.1"/>
</dbReference>
<gene>
    <name evidence="2" type="ORF">TMPK1_33370</name>
</gene>
<dbReference type="Pfam" id="PF09838">
    <property type="entry name" value="DUF2065"/>
    <property type="match status" value="1"/>
</dbReference>
<dbReference type="EMBL" id="BOPV01000001">
    <property type="protein sequence ID" value="GIL41100.1"/>
    <property type="molecule type" value="Genomic_DNA"/>
</dbReference>
<evidence type="ECO:0000256" key="1">
    <source>
        <dbReference type="SAM" id="Phobius"/>
    </source>
</evidence>
<name>A0A8S8XJZ1_9PROT</name>
<comment type="caution">
    <text evidence="2">The sequence shown here is derived from an EMBL/GenBank/DDBJ whole genome shotgun (WGS) entry which is preliminary data.</text>
</comment>
<dbReference type="Proteomes" id="UP000681075">
    <property type="component" value="Unassembled WGS sequence"/>
</dbReference>